<feature type="domain" description="Nitrile hydratase alpha/Thiocyanate hydrolase gamma" evidence="6">
    <location>
        <begin position="19"/>
        <end position="201"/>
    </location>
</feature>
<dbReference type="EMBL" id="JBHRVD010000001">
    <property type="protein sequence ID" value="MFC3323667.1"/>
    <property type="molecule type" value="Genomic_DNA"/>
</dbReference>
<keyword evidence="8" id="KW-1185">Reference proteome</keyword>
<dbReference type="Proteomes" id="UP001595648">
    <property type="component" value="Unassembled WGS sequence"/>
</dbReference>
<keyword evidence="4 7" id="KW-0456">Lyase</keyword>
<dbReference type="SUPFAM" id="SSF56209">
    <property type="entry name" value="Nitrile hydratase alpha chain"/>
    <property type="match status" value="1"/>
</dbReference>
<protein>
    <recommendedName>
        <fullName evidence="2">nitrile hydratase</fullName>
        <ecNumber evidence="2">4.2.1.84</ecNumber>
    </recommendedName>
</protein>
<evidence type="ECO:0000313" key="8">
    <source>
        <dbReference type="Proteomes" id="UP001595648"/>
    </source>
</evidence>
<gene>
    <name evidence="7" type="primary">nthA</name>
    <name evidence="7" type="ORF">ACFOJ9_18115</name>
</gene>
<dbReference type="InterPro" id="IPR036648">
    <property type="entry name" value="CN_Hdrase_a/SCN_Hdrase_g_sf"/>
</dbReference>
<dbReference type="InterPro" id="IPR023900">
    <property type="entry name" value="CN_Hdrtase_asu/SCN_Hdrlase_gsu"/>
</dbReference>
<dbReference type="EC" id="4.2.1.84" evidence="2"/>
<comment type="similarity">
    <text evidence="1">Belongs to the nitrile hydratase subunit alpha family.</text>
</comment>
<evidence type="ECO:0000256" key="5">
    <source>
        <dbReference type="ARBA" id="ARBA00044877"/>
    </source>
</evidence>
<accession>A0ABV7MP28</accession>
<dbReference type="RefSeq" id="WP_378980269.1">
    <property type="nucleotide sequence ID" value="NZ_JBHRVD010000001.1"/>
</dbReference>
<keyword evidence="3" id="KW-0479">Metal-binding</keyword>
<organism evidence="7 8">
    <name type="scientific">Mesorhizobium cantuariense</name>
    <dbReference type="NCBI Taxonomy" id="1300275"/>
    <lineage>
        <taxon>Bacteria</taxon>
        <taxon>Pseudomonadati</taxon>
        <taxon>Pseudomonadota</taxon>
        <taxon>Alphaproteobacteria</taxon>
        <taxon>Hyphomicrobiales</taxon>
        <taxon>Phyllobacteriaceae</taxon>
        <taxon>Mesorhizobium</taxon>
    </lineage>
</organism>
<evidence type="ECO:0000256" key="4">
    <source>
        <dbReference type="ARBA" id="ARBA00023239"/>
    </source>
</evidence>
<dbReference type="Pfam" id="PF02979">
    <property type="entry name" value="NHase_alpha"/>
    <property type="match status" value="1"/>
</dbReference>
<dbReference type="Gene3D" id="3.90.330.10">
    <property type="entry name" value="Nitrile hydratase alpha /Thiocyanate hydrolase gamma"/>
    <property type="match status" value="1"/>
</dbReference>
<evidence type="ECO:0000256" key="1">
    <source>
        <dbReference type="ARBA" id="ARBA00009363"/>
    </source>
</evidence>
<dbReference type="InterPro" id="IPR018141">
    <property type="entry name" value="Nitrile_hydratase_asu"/>
</dbReference>
<dbReference type="NCBIfam" id="TIGR01323">
    <property type="entry name" value="nitrile_alph"/>
    <property type="match status" value="1"/>
</dbReference>
<comment type="caution">
    <text evidence="7">The sequence shown here is derived from an EMBL/GenBank/DDBJ whole genome shotgun (WGS) entry which is preliminary data.</text>
</comment>
<reference evidence="8" key="1">
    <citation type="journal article" date="2019" name="Int. J. Syst. Evol. Microbiol.">
        <title>The Global Catalogue of Microorganisms (GCM) 10K type strain sequencing project: providing services to taxonomists for standard genome sequencing and annotation.</title>
        <authorList>
            <consortium name="The Broad Institute Genomics Platform"/>
            <consortium name="The Broad Institute Genome Sequencing Center for Infectious Disease"/>
            <person name="Wu L."/>
            <person name="Ma J."/>
        </authorList>
    </citation>
    <scope>NUCLEOTIDE SEQUENCE [LARGE SCALE GENOMIC DNA]</scope>
    <source>
        <strain evidence="8">ICMP 19515</strain>
    </source>
</reference>
<evidence type="ECO:0000259" key="6">
    <source>
        <dbReference type="Pfam" id="PF02979"/>
    </source>
</evidence>
<evidence type="ECO:0000256" key="3">
    <source>
        <dbReference type="ARBA" id="ARBA00022723"/>
    </source>
</evidence>
<dbReference type="PIRSF" id="PIRSF001426">
    <property type="entry name" value="NHase_alpha"/>
    <property type="match status" value="1"/>
</dbReference>
<comment type="catalytic activity">
    <reaction evidence="5">
        <text>an aliphatic primary amide = an aliphatic nitrile + H2O</text>
        <dbReference type="Rhea" id="RHEA:12673"/>
        <dbReference type="ChEBI" id="CHEBI:15377"/>
        <dbReference type="ChEBI" id="CHEBI:65285"/>
        <dbReference type="ChEBI" id="CHEBI:80291"/>
        <dbReference type="EC" id="4.2.1.84"/>
    </reaction>
</comment>
<dbReference type="GO" id="GO:0018822">
    <property type="term" value="F:nitrile hydratase activity"/>
    <property type="evidence" value="ECO:0007669"/>
    <property type="project" value="UniProtKB-EC"/>
</dbReference>
<evidence type="ECO:0000256" key="2">
    <source>
        <dbReference type="ARBA" id="ARBA00013079"/>
    </source>
</evidence>
<sequence length="214" mass="23463">MSEEGHDADHHHHAPPDDIVVRVRALENLLIQKGLIDPAAVDELIDTYENKIGPHIGAKVVARAWSDPAYKQRLLAKPNEALQELGVSRMQGEDMVVVENTPSVHNVIVCTLCSCYPWPVLGLPPGWFKSIEYRSRVVREPRNVLRDSFGVDVPPDAEVRVWDSNAELRYLVLPERPAGTEGLSEALLATLVTRDSMLGVGRPKAATNPAGASA</sequence>
<evidence type="ECO:0000313" key="7">
    <source>
        <dbReference type="EMBL" id="MFC3323667.1"/>
    </source>
</evidence>
<name>A0ABV7MP28_9HYPH</name>
<dbReference type="InterPro" id="IPR004232">
    <property type="entry name" value="CN_Hdrtase_a/SCN_Hdrlase_g"/>
</dbReference>
<proteinExistence type="inferred from homology"/>